<evidence type="ECO:0000313" key="3">
    <source>
        <dbReference type="EMBL" id="GHF21644.1"/>
    </source>
</evidence>
<name>A0A8J3M382_9MICO</name>
<feature type="compositionally biased region" description="Low complexity" evidence="1">
    <location>
        <begin position="28"/>
        <end position="48"/>
    </location>
</feature>
<dbReference type="AlphaFoldDB" id="A0A8J3M382"/>
<sequence>MRILRPIAPPLAVIALLALTGCGAGGFPAPAESSTESPSPVVSATPEATPTHPQDVDDEGDTPAAGVVVTSESLTVYAADGLQLFGTLYTGEVGLVVEVLTELLGDPVVTSTTAEGTGCDSDQTMYDYGGLIVRSPGFIGTVGPWEVEVTSAATASGVPISTVGGQRIGATRAAFEAAVGDEVNLFDFAPSTWFGFDILNPEAPEYDWVGSLARFDSGTLVGFNTPYLIFADC</sequence>
<keyword evidence="4" id="KW-1185">Reference proteome</keyword>
<feature type="chain" id="PRO_5039731958" evidence="2">
    <location>
        <begin position="25"/>
        <end position="233"/>
    </location>
</feature>
<reference evidence="3" key="2">
    <citation type="submission" date="2020-09" db="EMBL/GenBank/DDBJ databases">
        <authorList>
            <person name="Sun Q."/>
            <person name="Zhou Y."/>
        </authorList>
    </citation>
    <scope>NUCLEOTIDE SEQUENCE</scope>
    <source>
        <strain evidence="3">CGMCC 1.16548</strain>
    </source>
</reference>
<keyword evidence="2" id="KW-0732">Signal</keyword>
<evidence type="ECO:0000256" key="1">
    <source>
        <dbReference type="SAM" id="MobiDB-lite"/>
    </source>
</evidence>
<protein>
    <submittedName>
        <fullName evidence="3">Uncharacterized protein</fullName>
    </submittedName>
</protein>
<reference evidence="3" key="1">
    <citation type="journal article" date="2014" name="Int. J. Syst. Evol. Microbiol.">
        <title>Complete genome sequence of Corynebacterium casei LMG S-19264T (=DSM 44701T), isolated from a smear-ripened cheese.</title>
        <authorList>
            <consortium name="US DOE Joint Genome Institute (JGI-PGF)"/>
            <person name="Walter F."/>
            <person name="Albersmeier A."/>
            <person name="Kalinowski J."/>
            <person name="Ruckert C."/>
        </authorList>
    </citation>
    <scope>NUCLEOTIDE SEQUENCE</scope>
    <source>
        <strain evidence="3">CGMCC 1.16548</strain>
    </source>
</reference>
<gene>
    <name evidence="3" type="ORF">GCM10011600_23270</name>
</gene>
<dbReference type="RefSeq" id="WP_191283685.1">
    <property type="nucleotide sequence ID" value="NZ_BNAI01000005.1"/>
</dbReference>
<dbReference type="EMBL" id="BNAI01000005">
    <property type="protein sequence ID" value="GHF21644.1"/>
    <property type="molecule type" value="Genomic_DNA"/>
</dbReference>
<evidence type="ECO:0000256" key="2">
    <source>
        <dbReference type="SAM" id="SignalP"/>
    </source>
</evidence>
<comment type="caution">
    <text evidence="3">The sequence shown here is derived from an EMBL/GenBank/DDBJ whole genome shotgun (WGS) entry which is preliminary data.</text>
</comment>
<dbReference type="Proteomes" id="UP000617531">
    <property type="component" value="Unassembled WGS sequence"/>
</dbReference>
<feature type="region of interest" description="Disordered" evidence="1">
    <location>
        <begin position="28"/>
        <end position="63"/>
    </location>
</feature>
<feature type="signal peptide" evidence="2">
    <location>
        <begin position="1"/>
        <end position="24"/>
    </location>
</feature>
<organism evidence="3 4">
    <name type="scientific">Pseudolysinimonas yzui</name>
    <dbReference type="NCBI Taxonomy" id="2708254"/>
    <lineage>
        <taxon>Bacteria</taxon>
        <taxon>Bacillati</taxon>
        <taxon>Actinomycetota</taxon>
        <taxon>Actinomycetes</taxon>
        <taxon>Micrococcales</taxon>
        <taxon>Microbacteriaceae</taxon>
        <taxon>Pseudolysinimonas</taxon>
    </lineage>
</organism>
<evidence type="ECO:0000313" key="4">
    <source>
        <dbReference type="Proteomes" id="UP000617531"/>
    </source>
</evidence>
<dbReference type="PROSITE" id="PS51257">
    <property type="entry name" value="PROKAR_LIPOPROTEIN"/>
    <property type="match status" value="1"/>
</dbReference>
<accession>A0A8J3M382</accession>
<proteinExistence type="predicted"/>